<dbReference type="RefSeq" id="WP_140511100.1">
    <property type="nucleotide sequence ID" value="NZ_RCZH01000018.1"/>
</dbReference>
<gene>
    <name evidence="1" type="ORF">EAH81_22015</name>
</gene>
<dbReference type="OrthoDB" id="9796281at2"/>
<dbReference type="InterPro" id="IPR014942">
    <property type="entry name" value="AbiEii"/>
</dbReference>
<dbReference type="AlphaFoldDB" id="A0A502EAM0"/>
<dbReference type="Proteomes" id="UP000319700">
    <property type="component" value="Unassembled WGS sequence"/>
</dbReference>
<evidence type="ECO:0000313" key="2">
    <source>
        <dbReference type="Proteomes" id="UP000319700"/>
    </source>
</evidence>
<name>A0A502EAM0_9FLAO</name>
<evidence type="ECO:0000313" key="1">
    <source>
        <dbReference type="EMBL" id="TPG34765.1"/>
    </source>
</evidence>
<keyword evidence="1" id="KW-0808">Transferase</keyword>
<dbReference type="Gene3D" id="3.10.450.620">
    <property type="entry name" value="JHP933, nucleotidyltransferase-like core domain"/>
    <property type="match status" value="1"/>
</dbReference>
<sequence>MPLHFNTVTPLLKTILEDLMQAREFEAFRLVGGTALSLYDGHRMSVDIDLFSDADYGSLDFNTMDNYLKAHYFYVDSMDISPVGMGKSYYVGRSVEESVKLDLYYTDPFIDEIQKFNGLRLASKAEITAMKLDVIQRTGRKKDFWDIDMLKEDFTINEMFALHEKRYPYTHDRELLIEKFTDFSQADDDFEPLCLRGKHWELIKLNMLDFIEMLEG</sequence>
<dbReference type="GO" id="GO:0016740">
    <property type="term" value="F:transferase activity"/>
    <property type="evidence" value="ECO:0007669"/>
    <property type="project" value="UniProtKB-KW"/>
</dbReference>
<reference evidence="1 2" key="1">
    <citation type="journal article" date="2019" name="Environ. Microbiol.">
        <title>Species interactions and distinct microbial communities in high Arctic permafrost affected cryosols are associated with the CH4 and CO2 gas fluxes.</title>
        <authorList>
            <person name="Altshuler I."/>
            <person name="Hamel J."/>
            <person name="Turney S."/>
            <person name="Magnuson E."/>
            <person name="Levesque R."/>
            <person name="Greer C."/>
            <person name="Whyte L.G."/>
        </authorList>
    </citation>
    <scope>NUCLEOTIDE SEQUENCE [LARGE SCALE GENOMIC DNA]</scope>
    <source>
        <strain evidence="1 2">42</strain>
    </source>
</reference>
<proteinExistence type="predicted"/>
<dbReference type="EMBL" id="RCZH01000018">
    <property type="protein sequence ID" value="TPG34765.1"/>
    <property type="molecule type" value="Genomic_DNA"/>
</dbReference>
<protein>
    <submittedName>
        <fullName evidence="1">Nucleotidyl transferase AbiEii/AbiGii toxin family protein</fullName>
    </submittedName>
</protein>
<organism evidence="1 2">
    <name type="scientific">Flavobacterium pectinovorum</name>
    <dbReference type="NCBI Taxonomy" id="29533"/>
    <lineage>
        <taxon>Bacteria</taxon>
        <taxon>Pseudomonadati</taxon>
        <taxon>Bacteroidota</taxon>
        <taxon>Flavobacteriia</taxon>
        <taxon>Flavobacteriales</taxon>
        <taxon>Flavobacteriaceae</taxon>
        <taxon>Flavobacterium</taxon>
    </lineage>
</organism>
<dbReference type="Pfam" id="PF08843">
    <property type="entry name" value="AbiEii"/>
    <property type="match status" value="1"/>
</dbReference>
<accession>A0A502EAM0</accession>
<keyword evidence="2" id="KW-1185">Reference proteome</keyword>
<comment type="caution">
    <text evidence="1">The sequence shown here is derived from an EMBL/GenBank/DDBJ whole genome shotgun (WGS) entry which is preliminary data.</text>
</comment>